<reference evidence="1" key="1">
    <citation type="submission" date="2022-04" db="EMBL/GenBank/DDBJ databases">
        <title>Genome of the entomopathogenic fungus Entomophthora muscae.</title>
        <authorList>
            <person name="Elya C."/>
            <person name="Lovett B.R."/>
            <person name="Lee E."/>
            <person name="Macias A.M."/>
            <person name="Hajek A.E."/>
            <person name="De Bivort B.L."/>
            <person name="Kasson M.T."/>
            <person name="De Fine Licht H.H."/>
            <person name="Stajich J.E."/>
        </authorList>
    </citation>
    <scope>NUCLEOTIDE SEQUENCE</scope>
    <source>
        <strain evidence="1">Berkeley</strain>
    </source>
</reference>
<gene>
    <name evidence="1" type="ORF">DSO57_1001665</name>
</gene>
<proteinExistence type="predicted"/>
<dbReference type="Proteomes" id="UP001165960">
    <property type="component" value="Unassembled WGS sequence"/>
</dbReference>
<organism evidence="1 2">
    <name type="scientific">Entomophthora muscae</name>
    <dbReference type="NCBI Taxonomy" id="34485"/>
    <lineage>
        <taxon>Eukaryota</taxon>
        <taxon>Fungi</taxon>
        <taxon>Fungi incertae sedis</taxon>
        <taxon>Zoopagomycota</taxon>
        <taxon>Entomophthoromycotina</taxon>
        <taxon>Entomophthoromycetes</taxon>
        <taxon>Entomophthorales</taxon>
        <taxon>Entomophthoraceae</taxon>
        <taxon>Entomophthora</taxon>
    </lineage>
</organism>
<accession>A0ACC2TWH3</accession>
<evidence type="ECO:0000313" key="2">
    <source>
        <dbReference type="Proteomes" id="UP001165960"/>
    </source>
</evidence>
<sequence>MKLALHVFGISLFSSAAAIFSDGIMVVAYSGGKKEVIKDDPPKEIPIGIPLEQPLAVVATEALTTVAKTLGAQVAVLSAVQNTTESLGSVIDHPKPAN</sequence>
<protein>
    <submittedName>
        <fullName evidence="1">Uncharacterized protein</fullName>
    </submittedName>
</protein>
<keyword evidence="2" id="KW-1185">Reference proteome</keyword>
<evidence type="ECO:0000313" key="1">
    <source>
        <dbReference type="EMBL" id="KAJ9078914.1"/>
    </source>
</evidence>
<comment type="caution">
    <text evidence="1">The sequence shown here is derived from an EMBL/GenBank/DDBJ whole genome shotgun (WGS) entry which is preliminary data.</text>
</comment>
<dbReference type="EMBL" id="QTSX02002133">
    <property type="protein sequence ID" value="KAJ9078914.1"/>
    <property type="molecule type" value="Genomic_DNA"/>
</dbReference>
<name>A0ACC2TWH3_9FUNG</name>